<dbReference type="InterPro" id="IPR032466">
    <property type="entry name" value="Metal_Hydrolase"/>
</dbReference>
<evidence type="ECO:0000259" key="1">
    <source>
        <dbReference type="Pfam" id="PF01979"/>
    </source>
</evidence>
<dbReference type="SUPFAM" id="SSF51556">
    <property type="entry name" value="Metallo-dependent hydrolases"/>
    <property type="match status" value="1"/>
</dbReference>
<dbReference type="EMBL" id="BARS01039712">
    <property type="protein sequence ID" value="GAG22074.1"/>
    <property type="molecule type" value="Genomic_DNA"/>
</dbReference>
<dbReference type="InterPro" id="IPR051781">
    <property type="entry name" value="Metallo-dep_Hydrolase"/>
</dbReference>
<dbReference type="Gene3D" id="3.20.20.140">
    <property type="entry name" value="Metal-dependent hydrolases"/>
    <property type="match status" value="1"/>
</dbReference>
<reference evidence="2" key="1">
    <citation type="journal article" date="2014" name="Front. Microbiol.">
        <title>High frequency of phylogenetically diverse reductive dehalogenase-homologous genes in deep subseafloor sedimentary metagenomes.</title>
        <authorList>
            <person name="Kawai M."/>
            <person name="Futagami T."/>
            <person name="Toyoda A."/>
            <person name="Takaki Y."/>
            <person name="Nishi S."/>
            <person name="Hori S."/>
            <person name="Arai W."/>
            <person name="Tsubouchi T."/>
            <person name="Morono Y."/>
            <person name="Uchiyama I."/>
            <person name="Ito T."/>
            <person name="Fujiyama A."/>
            <person name="Inagaki F."/>
            <person name="Takami H."/>
        </authorList>
    </citation>
    <scope>NUCLEOTIDE SEQUENCE</scope>
    <source>
        <strain evidence="2">Expedition CK06-06</strain>
    </source>
</reference>
<gene>
    <name evidence="2" type="ORF">S01H1_60623</name>
</gene>
<sequence>PVLAGEIPLVVQVDRASDILAVLRIAEEYGVRPVIRRGTEAWMVAEQLAERNVPVIVKPLTSLPAGFDRLGARFDNAAILHEAGVAVAVSSFQSHRAHNIGLEAGNAIRFGLPWEAALRAVTLTPAEIYGVADRHGSIEAGKVGNLVVWSGDPFELSSRAEVVIIRGVRVPRESRQLELLERYRTLDGGHPPAYRGDGDGEPGGS</sequence>
<dbReference type="InterPro" id="IPR006680">
    <property type="entry name" value="Amidohydro-rel"/>
</dbReference>
<protein>
    <recommendedName>
        <fullName evidence="1">Amidohydrolase-related domain-containing protein</fullName>
    </recommendedName>
</protein>
<organism evidence="2">
    <name type="scientific">marine sediment metagenome</name>
    <dbReference type="NCBI Taxonomy" id="412755"/>
    <lineage>
        <taxon>unclassified sequences</taxon>
        <taxon>metagenomes</taxon>
        <taxon>ecological metagenomes</taxon>
    </lineage>
</organism>
<comment type="caution">
    <text evidence="2">The sequence shown here is derived from an EMBL/GenBank/DDBJ whole genome shotgun (WGS) entry which is preliminary data.</text>
</comment>
<dbReference type="AlphaFoldDB" id="X0VUK9"/>
<dbReference type="GO" id="GO:0016787">
    <property type="term" value="F:hydrolase activity"/>
    <property type="evidence" value="ECO:0007669"/>
    <property type="project" value="InterPro"/>
</dbReference>
<evidence type="ECO:0000313" key="2">
    <source>
        <dbReference type="EMBL" id="GAG22074.1"/>
    </source>
</evidence>
<dbReference type="PANTHER" id="PTHR43135">
    <property type="entry name" value="ALPHA-D-RIBOSE 1-METHYLPHOSPHONATE 5-TRIPHOSPHATE DIPHOSPHATASE"/>
    <property type="match status" value="1"/>
</dbReference>
<proteinExistence type="predicted"/>
<dbReference type="Pfam" id="PF01979">
    <property type="entry name" value="Amidohydro_1"/>
    <property type="match status" value="1"/>
</dbReference>
<feature type="domain" description="Amidohydrolase-related" evidence="1">
    <location>
        <begin position="22"/>
        <end position="164"/>
    </location>
</feature>
<dbReference type="PANTHER" id="PTHR43135:SF3">
    <property type="entry name" value="ALPHA-D-RIBOSE 1-METHYLPHOSPHONATE 5-TRIPHOSPHATE DIPHOSPHATASE"/>
    <property type="match status" value="1"/>
</dbReference>
<feature type="non-terminal residue" evidence="2">
    <location>
        <position position="1"/>
    </location>
</feature>
<accession>X0VUK9</accession>
<name>X0VUK9_9ZZZZ</name>